<reference evidence="2" key="1">
    <citation type="submission" date="2016-09" db="EMBL/GenBank/DDBJ databases">
        <authorList>
            <person name="Jeantristanb JTB J.-T."/>
            <person name="Ricardo R."/>
        </authorList>
    </citation>
    <scope>NUCLEOTIDE SEQUENCE [LARGE SCALE GENOMIC DNA]</scope>
</reference>
<dbReference type="EMBL" id="FMSP01000006">
    <property type="protein sequence ID" value="SCV70774.1"/>
    <property type="molecule type" value="Genomic_DNA"/>
</dbReference>
<protein>
    <submittedName>
        <fullName evidence="1">BQ2448_3536 protein</fullName>
    </submittedName>
</protein>
<evidence type="ECO:0000313" key="1">
    <source>
        <dbReference type="EMBL" id="SCV70774.1"/>
    </source>
</evidence>
<accession>A0A238FFW8</accession>
<name>A0A238FFW8_9BASI</name>
<sequence length="179" mass="20829">MLEKHDLKRLLHKGYQSPSPRPDGLEKWVLAELDEADLEIVHKSLNFVLLNNYFDKLRNHYILRMYKNRGLYTELTNYRAVCFGPLLAVPATSWLTTLAQEYAMRRRLIPETQTAVQSGTQQRDLTSYLSQVQAWAYCHNQTLYALVRDQKKGFDLLRAEAGHDAYKFFGLPESVEAFD</sequence>
<organism evidence="1 2">
    <name type="scientific">Microbotryum intermedium</name>
    <dbReference type="NCBI Taxonomy" id="269621"/>
    <lineage>
        <taxon>Eukaryota</taxon>
        <taxon>Fungi</taxon>
        <taxon>Dikarya</taxon>
        <taxon>Basidiomycota</taxon>
        <taxon>Pucciniomycotina</taxon>
        <taxon>Microbotryomycetes</taxon>
        <taxon>Microbotryales</taxon>
        <taxon>Microbotryaceae</taxon>
        <taxon>Microbotryum</taxon>
    </lineage>
</organism>
<dbReference type="OrthoDB" id="445826at2759"/>
<evidence type="ECO:0000313" key="2">
    <source>
        <dbReference type="Proteomes" id="UP000198372"/>
    </source>
</evidence>
<keyword evidence="2" id="KW-1185">Reference proteome</keyword>
<proteinExistence type="predicted"/>
<dbReference type="Proteomes" id="UP000198372">
    <property type="component" value="Unassembled WGS sequence"/>
</dbReference>
<dbReference type="AlphaFoldDB" id="A0A238FFW8"/>
<gene>
    <name evidence="1" type="ORF">BQ2448_3536</name>
</gene>